<dbReference type="Pfam" id="PF09966">
    <property type="entry name" value="DUF2200"/>
    <property type="match status" value="1"/>
</dbReference>
<gene>
    <name evidence="1" type="ORF">AS033_06030</name>
    <name evidence="2" type="ORF">RSA11_03890</name>
</gene>
<dbReference type="EMBL" id="LNQL01000001">
    <property type="protein sequence ID" value="KSU50937.1"/>
    <property type="molecule type" value="Genomic_DNA"/>
</dbReference>
<reference evidence="2 4" key="2">
    <citation type="journal article" date="2016" name="Front. Microbiol.">
        <title>Genomic Resource of Rice Seed Associated Bacteria.</title>
        <authorList>
            <person name="Midha S."/>
            <person name="Bansal K."/>
            <person name="Sharma S."/>
            <person name="Kumar N."/>
            <person name="Patil P.P."/>
            <person name="Chaudhry V."/>
            <person name="Patil P.B."/>
        </authorList>
    </citation>
    <scope>NUCLEOTIDE SEQUENCE [LARGE SCALE GENOMIC DNA]</scope>
    <source>
        <strain evidence="2 4">RSA11</strain>
    </source>
</reference>
<organism evidence="1 3">
    <name type="scientific">Exiguobacterium indicum</name>
    <dbReference type="NCBI Taxonomy" id="296995"/>
    <lineage>
        <taxon>Bacteria</taxon>
        <taxon>Bacillati</taxon>
        <taxon>Bacillota</taxon>
        <taxon>Bacilli</taxon>
        <taxon>Bacillales</taxon>
        <taxon>Bacillales Family XII. Incertae Sedis</taxon>
        <taxon>Exiguobacterium</taxon>
    </lineage>
</organism>
<proteinExistence type="predicted"/>
<dbReference type="AlphaFoldDB" id="A0A0V8GL06"/>
<protein>
    <recommendedName>
        <fullName evidence="5">DUF2200 domain-containing protein</fullName>
    </recommendedName>
</protein>
<dbReference type="EMBL" id="LDQV01000012">
    <property type="protein sequence ID" value="KTR27816.1"/>
    <property type="molecule type" value="Genomic_DNA"/>
</dbReference>
<evidence type="ECO:0000313" key="2">
    <source>
        <dbReference type="EMBL" id="KTR27816.1"/>
    </source>
</evidence>
<dbReference type="RefSeq" id="WP_058264962.1">
    <property type="nucleotide sequence ID" value="NZ_FMYN01000001.1"/>
</dbReference>
<sequence>MSYEKVFQMPMLQLYQVYRQKVERKQRTQDELDDVLFWLTGHTKSTLEQAIQTQTVAAFFKHAPDLNERRFLVTGVICGIRIENLTDPHIRNIRILDKLVDELAKGKALAKILR</sequence>
<evidence type="ECO:0000313" key="3">
    <source>
        <dbReference type="Proteomes" id="UP000053797"/>
    </source>
</evidence>
<name>A0A0V8GL06_9BACL</name>
<reference evidence="1 3" key="1">
    <citation type="journal article" date="2015" name="Int. J. Syst. Evol. Microbiol.">
        <title>Exiguobacterium enclense sp. nov., isolated from sediment.</title>
        <authorList>
            <person name="Dastager S.G."/>
            <person name="Mawlankar R."/>
            <person name="Sonalkar V.V."/>
            <person name="Thorat M.N."/>
            <person name="Mual P."/>
            <person name="Verma A."/>
            <person name="Krishnamurthi S."/>
            <person name="Tang S.K."/>
            <person name="Li W.J."/>
        </authorList>
    </citation>
    <scope>NUCLEOTIDE SEQUENCE [LARGE SCALE GENOMIC DNA]</scope>
    <source>
        <strain evidence="1 3">NIO-1109</strain>
    </source>
</reference>
<dbReference type="InterPro" id="IPR023204">
    <property type="entry name" value="SP1917_dom_sf"/>
</dbReference>
<dbReference type="Proteomes" id="UP000072605">
    <property type="component" value="Unassembled WGS sequence"/>
</dbReference>
<evidence type="ECO:0000313" key="4">
    <source>
        <dbReference type="Proteomes" id="UP000072605"/>
    </source>
</evidence>
<accession>A0A0V8GL06</accession>
<dbReference type="OrthoDB" id="3192540at2"/>
<comment type="caution">
    <text evidence="1">The sequence shown here is derived from an EMBL/GenBank/DDBJ whole genome shotgun (WGS) entry which is preliminary data.</text>
</comment>
<dbReference type="Proteomes" id="UP000053797">
    <property type="component" value="Unassembled WGS sequence"/>
</dbReference>
<dbReference type="Gene3D" id="1.10.8.290">
    <property type="entry name" value="uncharacterized protein sp1917 domain"/>
    <property type="match status" value="1"/>
</dbReference>
<dbReference type="InterPro" id="IPR014580">
    <property type="entry name" value="UCP033199"/>
</dbReference>
<evidence type="ECO:0000313" key="1">
    <source>
        <dbReference type="EMBL" id="KSU50937.1"/>
    </source>
</evidence>
<evidence type="ECO:0008006" key="5">
    <source>
        <dbReference type="Google" id="ProtNLM"/>
    </source>
</evidence>